<dbReference type="AlphaFoldDB" id="F0UJE0"/>
<organism evidence="3">
    <name type="scientific">Ajellomyces capsulatus (strain H88)</name>
    <name type="common">Darling's disease fungus</name>
    <name type="synonym">Histoplasma capsulatum</name>
    <dbReference type="NCBI Taxonomy" id="544711"/>
    <lineage>
        <taxon>Eukaryota</taxon>
        <taxon>Fungi</taxon>
        <taxon>Dikarya</taxon>
        <taxon>Ascomycota</taxon>
        <taxon>Pezizomycotina</taxon>
        <taxon>Eurotiomycetes</taxon>
        <taxon>Eurotiomycetidae</taxon>
        <taxon>Onygenales</taxon>
        <taxon>Ajellomycetaceae</taxon>
        <taxon>Histoplasma</taxon>
    </lineage>
</organism>
<name>F0UJE0_AJEC8</name>
<evidence type="ECO:0000313" key="3">
    <source>
        <dbReference type="Proteomes" id="UP000008142"/>
    </source>
</evidence>
<dbReference type="EMBL" id="DS990639">
    <property type="protein sequence ID" value="EGC45736.1"/>
    <property type="molecule type" value="Genomic_DNA"/>
</dbReference>
<evidence type="ECO:0000256" key="1">
    <source>
        <dbReference type="SAM" id="MobiDB-lite"/>
    </source>
</evidence>
<protein>
    <submittedName>
        <fullName evidence="2">Predicted protein</fullName>
    </submittedName>
</protein>
<gene>
    <name evidence="2" type="ORF">HCEG_04951</name>
</gene>
<dbReference type="OMA" id="RFPAENN"/>
<dbReference type="Proteomes" id="UP000008142">
    <property type="component" value="Unassembled WGS sequence"/>
</dbReference>
<feature type="region of interest" description="Disordered" evidence="1">
    <location>
        <begin position="185"/>
        <end position="205"/>
    </location>
</feature>
<feature type="region of interest" description="Disordered" evidence="1">
    <location>
        <begin position="96"/>
        <end position="125"/>
    </location>
</feature>
<dbReference type="HOGENOM" id="CLU_115902_0_0_1"/>
<evidence type="ECO:0000313" key="2">
    <source>
        <dbReference type="EMBL" id="EGC45736.1"/>
    </source>
</evidence>
<accession>F0UJE0</accession>
<proteinExistence type="predicted"/>
<feature type="compositionally biased region" description="Basic and acidic residues" evidence="1">
    <location>
        <begin position="114"/>
        <end position="125"/>
    </location>
</feature>
<reference evidence="3" key="1">
    <citation type="submission" date="2008-07" db="EMBL/GenBank/DDBJ databases">
        <title>Annotation of Ajellomyces capsulatus strain H88.</title>
        <authorList>
            <person name="Champion M."/>
            <person name="Cuomo C."/>
            <person name="Ma L.-J."/>
            <person name="Henn M.R."/>
            <person name="Sil A."/>
            <person name="Goldman B."/>
            <person name="Young S.K."/>
            <person name="Kodira C.D."/>
            <person name="Zeng Q."/>
            <person name="Koehrsen M."/>
            <person name="Alvarado L."/>
            <person name="Berlin A."/>
            <person name="Borenstein D."/>
            <person name="Chen Z."/>
            <person name="Engels R."/>
            <person name="Freedman E."/>
            <person name="Gellesch M."/>
            <person name="Goldberg J."/>
            <person name="Griggs A."/>
            <person name="Gujja S."/>
            <person name="Heiman D."/>
            <person name="Hepburn T."/>
            <person name="Howarth C."/>
            <person name="Jen D."/>
            <person name="Larson L."/>
            <person name="Lewis B."/>
            <person name="Mehta T."/>
            <person name="Park D."/>
            <person name="Pearson M."/>
            <person name="Roberts A."/>
            <person name="Saif S."/>
            <person name="Shea T."/>
            <person name="Shenoy N."/>
            <person name="Sisk P."/>
            <person name="Stolte C."/>
            <person name="Sykes S."/>
            <person name="Walk T."/>
            <person name="White J."/>
            <person name="Yandava C."/>
            <person name="Klein B."/>
            <person name="McEwen J.G."/>
            <person name="Puccia R."/>
            <person name="Goldman G.H."/>
            <person name="Felipe M.S."/>
            <person name="Nino-Vega G."/>
            <person name="San-Blas G."/>
            <person name="Taylor J."/>
            <person name="Mendoza L."/>
            <person name="Galagan J."/>
            <person name="Nusbaum C."/>
            <person name="Birren B."/>
        </authorList>
    </citation>
    <scope>NUCLEOTIDE SEQUENCE [LARGE SCALE GENOMIC DNA]</scope>
    <source>
        <strain evidence="3">H88</strain>
    </source>
</reference>
<sequence length="205" mass="23282">MPWQAELTAINLEIIHGSLKVQIHNKQLRRNVAKRCEERQAEKACALPRNQNRKKQCDDSMPQVITTSERNQFRVPRHPLNYGMPGTIPNVSYDAQLPSFGSRPGQTRFPAENNRGRASGDDNNARDRLSAVKMPDKRVVRCLSRNVALRPLRLNLTALGQDLTQVHHKLVMIWHECFTTASRGESKHGWETSGEMALLPRSSRA</sequence>